<dbReference type="PANTHER" id="PTHR18964">
    <property type="entry name" value="ROK (REPRESSOR, ORF, KINASE) FAMILY"/>
    <property type="match status" value="1"/>
</dbReference>
<dbReference type="Proteomes" id="UP000644727">
    <property type="component" value="Unassembled WGS sequence"/>
</dbReference>
<dbReference type="SUPFAM" id="SSF46785">
    <property type="entry name" value="Winged helix' DNA-binding domain"/>
    <property type="match status" value="1"/>
</dbReference>
<feature type="signal peptide" evidence="2">
    <location>
        <begin position="1"/>
        <end position="26"/>
    </location>
</feature>
<dbReference type="Pfam" id="PF00480">
    <property type="entry name" value="ROK"/>
    <property type="match status" value="1"/>
</dbReference>
<dbReference type="InterPro" id="IPR036388">
    <property type="entry name" value="WH-like_DNA-bd_sf"/>
</dbReference>
<accession>A0ABR9W3N1</accession>
<keyword evidence="4" id="KW-1185">Reference proteome</keyword>
<dbReference type="InterPro" id="IPR036390">
    <property type="entry name" value="WH_DNA-bd_sf"/>
</dbReference>
<feature type="chain" id="PRO_5046658241" evidence="2">
    <location>
        <begin position="27"/>
        <end position="415"/>
    </location>
</feature>
<dbReference type="SUPFAM" id="SSF53067">
    <property type="entry name" value="Actin-like ATPase domain"/>
    <property type="match status" value="1"/>
</dbReference>
<gene>
    <name evidence="3" type="ORF">IOE58_12950</name>
</gene>
<sequence>MRRANRQALLRLALRGAAFTAADAMAATGLTRATVLGVCAELVSAGWLEQVDGAPAGGSAQRGRPARRYALRSAAAVLAGVDAGEHTLTARVADLCGRTLATVHHPIDQAEPDPSADRTAMVTALIDRVLARAGVPGTPRVLTVVGVPAPVDQHGRSPHDDDFWQRMNPGFVDALGTVPQDGNPGAGPGSPTQRAAAGGAVLVENDANLAAIAEHAGGIGSHVATLLMGERFGAGLIVDGRLLRGASGGAGEMRFLDVALDDERGADGVAALARRWSLEALAGDGALDDGAGVAARSELARISAERITAVDVFAAADRGDELARAVMERIGDRLARIAVILASLLGVETVVVAGAIADAVEPVLERARTRIPALTGPPHPRLVASMHGSEVVVRGAIELALARLREDPLEYLDQG</sequence>
<dbReference type="PANTHER" id="PTHR18964:SF149">
    <property type="entry name" value="BIFUNCTIONAL UDP-N-ACETYLGLUCOSAMINE 2-EPIMERASE_N-ACETYLMANNOSAMINE KINASE"/>
    <property type="match status" value="1"/>
</dbReference>
<comment type="caution">
    <text evidence="3">The sequence shown here is derived from an EMBL/GenBank/DDBJ whole genome shotgun (WGS) entry which is preliminary data.</text>
</comment>
<protein>
    <submittedName>
        <fullName evidence="3">ROK family protein</fullName>
    </submittedName>
</protein>
<reference evidence="3 4" key="1">
    <citation type="submission" date="2020-10" db="EMBL/GenBank/DDBJ databases">
        <title>Draft genome and description of Brachybacterium epidermidis sp nov.</title>
        <authorList>
            <person name="Boxberger M."/>
            <person name="La Scola B."/>
        </authorList>
    </citation>
    <scope>NUCLEOTIDE SEQUENCE [LARGE SCALE GENOMIC DNA]</scope>
    <source>
        <strain evidence="3 4">Marseille-Q2903</strain>
    </source>
</reference>
<evidence type="ECO:0000256" key="2">
    <source>
        <dbReference type="SAM" id="SignalP"/>
    </source>
</evidence>
<proteinExistence type="inferred from homology"/>
<evidence type="ECO:0000313" key="4">
    <source>
        <dbReference type="Proteomes" id="UP000644727"/>
    </source>
</evidence>
<dbReference type="EMBL" id="JADEYR010000019">
    <property type="protein sequence ID" value="MBE9405049.1"/>
    <property type="molecule type" value="Genomic_DNA"/>
</dbReference>
<evidence type="ECO:0000256" key="1">
    <source>
        <dbReference type="ARBA" id="ARBA00006479"/>
    </source>
</evidence>
<organism evidence="3 4">
    <name type="scientific">Brachybacterium epidermidis</name>
    <dbReference type="NCBI Taxonomy" id="2781983"/>
    <lineage>
        <taxon>Bacteria</taxon>
        <taxon>Bacillati</taxon>
        <taxon>Actinomycetota</taxon>
        <taxon>Actinomycetes</taxon>
        <taxon>Micrococcales</taxon>
        <taxon>Dermabacteraceae</taxon>
        <taxon>Brachybacterium</taxon>
    </lineage>
</organism>
<evidence type="ECO:0000313" key="3">
    <source>
        <dbReference type="EMBL" id="MBE9405049.1"/>
    </source>
</evidence>
<dbReference type="InterPro" id="IPR000600">
    <property type="entry name" value="ROK"/>
</dbReference>
<name>A0ABR9W3N1_9MICO</name>
<dbReference type="Gene3D" id="1.10.10.10">
    <property type="entry name" value="Winged helix-like DNA-binding domain superfamily/Winged helix DNA-binding domain"/>
    <property type="match status" value="1"/>
</dbReference>
<comment type="similarity">
    <text evidence="1">Belongs to the ROK (NagC/XylR) family.</text>
</comment>
<keyword evidence="2" id="KW-0732">Signal</keyword>
<dbReference type="Gene3D" id="3.30.420.40">
    <property type="match status" value="2"/>
</dbReference>
<dbReference type="InterPro" id="IPR043129">
    <property type="entry name" value="ATPase_NBD"/>
</dbReference>